<accession>A7MJF8</accession>
<name>A7MJF8_CROS8</name>
<keyword evidence="2" id="KW-1185">Reference proteome</keyword>
<dbReference type="AlphaFoldDB" id="A7MJF8"/>
<dbReference type="HOGENOM" id="CLU_3024488_0_0_6"/>
<reference evidence="1 2" key="1">
    <citation type="journal article" date="2010" name="PLoS ONE">
        <title>Genome sequence of Cronobacter sakazakii BAA-894 and comparative genomic hybridization analysis with other Cronobacter species.</title>
        <authorList>
            <person name="Kucerova E."/>
            <person name="Clifton S.W."/>
            <person name="Xia X.Q."/>
            <person name="Long F."/>
            <person name="Porwollik S."/>
            <person name="Fulton L."/>
            <person name="Fronick C."/>
            <person name="Minx P."/>
            <person name="Kyung K."/>
            <person name="Warren W."/>
            <person name="Fulton R."/>
            <person name="Feng D."/>
            <person name="Wollam A."/>
            <person name="Shah N."/>
            <person name="Bhonagiri V."/>
            <person name="Nash W.E."/>
            <person name="Hallsworth-Pepin K."/>
            <person name="Wilson R.K."/>
            <person name="McClelland M."/>
            <person name="Forsythe S.J."/>
        </authorList>
    </citation>
    <scope>NUCLEOTIDE SEQUENCE [LARGE SCALE GENOMIC DNA]</scope>
    <source>
        <strain evidence="1 2">ATCC BAA-894</strain>
    </source>
</reference>
<organism evidence="1 2">
    <name type="scientific">Cronobacter sakazakii (strain ATCC BAA-894)</name>
    <name type="common">Enterobacter sakazakii</name>
    <dbReference type="NCBI Taxonomy" id="290339"/>
    <lineage>
        <taxon>Bacteria</taxon>
        <taxon>Pseudomonadati</taxon>
        <taxon>Pseudomonadota</taxon>
        <taxon>Gammaproteobacteria</taxon>
        <taxon>Enterobacterales</taxon>
        <taxon>Enterobacteriaceae</taxon>
        <taxon>Cronobacter</taxon>
    </lineage>
</organism>
<sequence>MRKKEINKTVRINVRRKITEGRKEKRTHSHRQAAAAVTPVYQPLTARLLMVKPRH</sequence>
<dbReference type="KEGG" id="esa:ESA_01319"/>
<evidence type="ECO:0000313" key="1">
    <source>
        <dbReference type="EMBL" id="ABU76579.1"/>
    </source>
</evidence>
<protein>
    <submittedName>
        <fullName evidence="1">Uncharacterized protein</fullName>
    </submittedName>
</protein>
<proteinExistence type="predicted"/>
<gene>
    <name evidence="1" type="ordered locus">ESA_01319</name>
</gene>
<dbReference type="Proteomes" id="UP000000260">
    <property type="component" value="Chromosome"/>
</dbReference>
<dbReference type="EMBL" id="CP000783">
    <property type="protein sequence ID" value="ABU76579.1"/>
    <property type="molecule type" value="Genomic_DNA"/>
</dbReference>
<evidence type="ECO:0000313" key="2">
    <source>
        <dbReference type="Proteomes" id="UP000000260"/>
    </source>
</evidence>